<reference evidence="1 2" key="1">
    <citation type="submission" date="2021-10" db="EMBL/GenBank/DDBJ databases">
        <title>Lutispora strain m25 sp. nov., a thermophilic, non-spore-forming bacterium isolated from a lab-scale methanogenic bioreactor digesting anaerobic sludge.</title>
        <authorList>
            <person name="El Houari A."/>
            <person name="Mcdonald J."/>
        </authorList>
    </citation>
    <scope>NUCLEOTIDE SEQUENCE [LARGE SCALE GENOMIC DNA]</scope>
    <source>
        <strain evidence="2">m25</strain>
    </source>
</reference>
<accession>A0ABT1NKI8</accession>
<dbReference type="Proteomes" id="UP001651880">
    <property type="component" value="Unassembled WGS sequence"/>
</dbReference>
<keyword evidence="2" id="KW-1185">Reference proteome</keyword>
<sequence>MSKAKGIDKDRIVIAEPEKYGKIEIRNINFDSGEGLAGFDGNMIVGDSEDSKDVFFLSIRPLNESEINAVCDKVEEIYQDEPKLINLSIYDGVNSIYNMNENPT</sequence>
<protein>
    <submittedName>
        <fullName evidence="1">Uncharacterized protein</fullName>
    </submittedName>
</protein>
<evidence type="ECO:0000313" key="2">
    <source>
        <dbReference type="Proteomes" id="UP001651880"/>
    </source>
</evidence>
<organism evidence="1 2">
    <name type="scientific">Lutispora saccharofermentans</name>
    <dbReference type="NCBI Taxonomy" id="3024236"/>
    <lineage>
        <taxon>Bacteria</taxon>
        <taxon>Bacillati</taxon>
        <taxon>Bacillota</taxon>
        <taxon>Clostridia</taxon>
        <taxon>Lutisporales</taxon>
        <taxon>Lutisporaceae</taxon>
        <taxon>Lutispora</taxon>
    </lineage>
</organism>
<dbReference type="EMBL" id="JAJEKE010000029">
    <property type="protein sequence ID" value="MCQ1531763.1"/>
    <property type="molecule type" value="Genomic_DNA"/>
</dbReference>
<gene>
    <name evidence="1" type="ORF">LJD61_19790</name>
</gene>
<name>A0ABT1NKI8_9FIRM</name>
<comment type="caution">
    <text evidence="1">The sequence shown here is derived from an EMBL/GenBank/DDBJ whole genome shotgun (WGS) entry which is preliminary data.</text>
</comment>
<dbReference type="RefSeq" id="WP_255229329.1">
    <property type="nucleotide sequence ID" value="NZ_JAJEKE010000029.1"/>
</dbReference>
<proteinExistence type="predicted"/>
<evidence type="ECO:0000313" key="1">
    <source>
        <dbReference type="EMBL" id="MCQ1531763.1"/>
    </source>
</evidence>